<keyword evidence="3" id="KW-1185">Reference proteome</keyword>
<dbReference type="OrthoDB" id="276276at2759"/>
<proteinExistence type="predicted"/>
<dbReference type="InterPro" id="IPR015797">
    <property type="entry name" value="NUDIX_hydrolase-like_dom_sf"/>
</dbReference>
<dbReference type="EMBL" id="ML979139">
    <property type="protein sequence ID" value="KAF1913249.1"/>
    <property type="molecule type" value="Genomic_DNA"/>
</dbReference>
<reference evidence="2" key="1">
    <citation type="journal article" date="2020" name="Stud. Mycol.">
        <title>101 Dothideomycetes genomes: a test case for predicting lifestyles and emergence of pathogens.</title>
        <authorList>
            <person name="Haridas S."/>
            <person name="Albert R."/>
            <person name="Binder M."/>
            <person name="Bloem J."/>
            <person name="Labutti K."/>
            <person name="Salamov A."/>
            <person name="Andreopoulos B."/>
            <person name="Baker S."/>
            <person name="Barry K."/>
            <person name="Bills G."/>
            <person name="Bluhm B."/>
            <person name="Cannon C."/>
            <person name="Castanera R."/>
            <person name="Culley D."/>
            <person name="Daum C."/>
            <person name="Ezra D."/>
            <person name="Gonzalez J."/>
            <person name="Henrissat B."/>
            <person name="Kuo A."/>
            <person name="Liang C."/>
            <person name="Lipzen A."/>
            <person name="Lutzoni F."/>
            <person name="Magnuson J."/>
            <person name="Mondo S."/>
            <person name="Nolan M."/>
            <person name="Ohm R."/>
            <person name="Pangilinan J."/>
            <person name="Park H.-J."/>
            <person name="Ramirez L."/>
            <person name="Alfaro M."/>
            <person name="Sun H."/>
            <person name="Tritt A."/>
            <person name="Yoshinaga Y."/>
            <person name="Zwiers L.-H."/>
            <person name="Turgeon B."/>
            <person name="Goodwin S."/>
            <person name="Spatafora J."/>
            <person name="Crous P."/>
            <person name="Grigoriev I."/>
        </authorList>
    </citation>
    <scope>NUCLEOTIDE SEQUENCE</scope>
    <source>
        <strain evidence="2">HMLAC05119</strain>
    </source>
</reference>
<dbReference type="Gene3D" id="3.90.79.10">
    <property type="entry name" value="Nucleoside Triphosphate Pyrophosphohydrolase"/>
    <property type="match status" value="1"/>
</dbReference>
<name>A0A6A5QCZ2_AMPQU</name>
<evidence type="ECO:0000313" key="3">
    <source>
        <dbReference type="Proteomes" id="UP000800096"/>
    </source>
</evidence>
<organism evidence="2 3">
    <name type="scientific">Ampelomyces quisqualis</name>
    <name type="common">Powdery mildew agent</name>
    <dbReference type="NCBI Taxonomy" id="50730"/>
    <lineage>
        <taxon>Eukaryota</taxon>
        <taxon>Fungi</taxon>
        <taxon>Dikarya</taxon>
        <taxon>Ascomycota</taxon>
        <taxon>Pezizomycotina</taxon>
        <taxon>Dothideomycetes</taxon>
        <taxon>Pleosporomycetidae</taxon>
        <taxon>Pleosporales</taxon>
        <taxon>Pleosporineae</taxon>
        <taxon>Phaeosphaeriaceae</taxon>
        <taxon>Ampelomyces</taxon>
    </lineage>
</organism>
<keyword evidence="2" id="KW-0378">Hydrolase</keyword>
<dbReference type="SUPFAM" id="SSF55811">
    <property type="entry name" value="Nudix"/>
    <property type="match status" value="1"/>
</dbReference>
<dbReference type="AlphaFoldDB" id="A0A6A5QCZ2"/>
<accession>A0A6A5QCZ2</accession>
<gene>
    <name evidence="2" type="ORF">BDU57DRAFT_541905</name>
</gene>
<dbReference type="Pfam" id="PF00293">
    <property type="entry name" value="NUDIX"/>
    <property type="match status" value="1"/>
</dbReference>
<feature type="domain" description="Nudix hydrolase" evidence="1">
    <location>
        <begin position="31"/>
        <end position="166"/>
    </location>
</feature>
<dbReference type="Proteomes" id="UP000800096">
    <property type="component" value="Unassembled WGS sequence"/>
</dbReference>
<dbReference type="CDD" id="cd02883">
    <property type="entry name" value="NUDIX_Hydrolase"/>
    <property type="match status" value="1"/>
</dbReference>
<dbReference type="GO" id="GO:0016787">
    <property type="term" value="F:hydrolase activity"/>
    <property type="evidence" value="ECO:0007669"/>
    <property type="project" value="UniProtKB-KW"/>
</dbReference>
<protein>
    <submittedName>
        <fullName evidence="2">NUDIX hydrolase domain-like protein</fullName>
    </submittedName>
</protein>
<dbReference type="PANTHER" id="PTHR43736">
    <property type="entry name" value="ADP-RIBOSE PYROPHOSPHATASE"/>
    <property type="match status" value="1"/>
</dbReference>
<dbReference type="InterPro" id="IPR000086">
    <property type="entry name" value="NUDIX_hydrolase_dom"/>
</dbReference>
<evidence type="ECO:0000259" key="1">
    <source>
        <dbReference type="PROSITE" id="PS51462"/>
    </source>
</evidence>
<evidence type="ECO:0000313" key="2">
    <source>
        <dbReference type="EMBL" id="KAF1913249.1"/>
    </source>
</evidence>
<dbReference type="PANTHER" id="PTHR43736:SF1">
    <property type="entry name" value="DIHYDRONEOPTERIN TRIPHOSPHATE DIPHOSPHATASE"/>
    <property type="match status" value="1"/>
</dbReference>
<dbReference type="PROSITE" id="PS51462">
    <property type="entry name" value="NUDIX"/>
    <property type="match status" value="1"/>
</dbReference>
<sequence>MAKATTEFQYPASLQEYAIDAAAYLRQHVEYDVMCTGVVVFNKDGKLLLVQRAADEKAFPNMWEIPGGKIDDTDETLLHAAVRELNEETGLTATRVRRKVADFTFEDGRPGGPTVTWLKLIFEVEVEDLDVTLNPAEHQQYLFASEEEVVSDLVGDTKLVYISPPNKRIKLDAFRLQKEAITGSSCTTRPTQL</sequence>